<protein>
    <submittedName>
        <fullName evidence="1">Uncharacterized protein</fullName>
    </submittedName>
</protein>
<keyword evidence="2" id="KW-1185">Reference proteome</keyword>
<name>A0ABS3LGN9_9ENTE</name>
<reference evidence="1 2" key="1">
    <citation type="submission" date="2021-03" db="EMBL/GenBank/DDBJ databases">
        <title>Enterococcal diversity collection.</title>
        <authorList>
            <person name="Gilmore M.S."/>
            <person name="Schwartzman J."/>
            <person name="Van Tyne D."/>
            <person name="Martin M."/>
            <person name="Earl A.M."/>
            <person name="Manson A.L."/>
            <person name="Straub T."/>
            <person name="Salamzade R."/>
            <person name="Saavedra J."/>
            <person name="Lebreton F."/>
            <person name="Prichula J."/>
            <person name="Schaufler K."/>
            <person name="Gaca A."/>
            <person name="Sgardioli B."/>
            <person name="Wagenaar J."/>
            <person name="Strong T."/>
        </authorList>
    </citation>
    <scope>NUCLEOTIDE SEQUENCE [LARGE SCALE GENOMIC DNA]</scope>
    <source>
        <strain evidence="1 2">669A</strain>
    </source>
</reference>
<dbReference type="EMBL" id="JAFREM010000045">
    <property type="protein sequence ID" value="MBO1308802.1"/>
    <property type="molecule type" value="Genomic_DNA"/>
</dbReference>
<evidence type="ECO:0000313" key="1">
    <source>
        <dbReference type="EMBL" id="MBO1308802.1"/>
    </source>
</evidence>
<dbReference type="Proteomes" id="UP000664601">
    <property type="component" value="Unassembled WGS sequence"/>
</dbReference>
<organism evidence="1 2">
    <name type="scientific">Candidatus Enterococcus moelleringii</name>
    <dbReference type="NCBI Taxonomy" id="2815325"/>
    <lineage>
        <taxon>Bacteria</taxon>
        <taxon>Bacillati</taxon>
        <taxon>Bacillota</taxon>
        <taxon>Bacilli</taxon>
        <taxon>Lactobacillales</taxon>
        <taxon>Enterococcaceae</taxon>
        <taxon>Enterococcus</taxon>
    </lineage>
</organism>
<sequence>AKKEVSVSNTGTANVFVRVSYEEVLKHLTEKGAEKYDPASVAGAKYVNVDKDPGLAKHMPINFNGAKAFSDGFKVVPVAQITGLTSPADDNVKLLVKGTRTVDPTTGDIGNSFEAKLVHEYYTDPANAGKDPNDPASGYDAKLNKYQKMTYNIAFVSDNSAKLNAHEWNFALTEVKYGYYENGYKNTVVNWAKSSLPNADGIAAGDPGNLEASALLGTAGKRYNTDYDYKTTTLGITDIPAATITTNAAQFPIAAGKKAVQADTSGLSKSAIKIDYSAAVVDQAGLATATNNWIYNEEDGWFYYTQPLNSGATTADLLKSLVFENDMGTEYTNASYDLVVKMEAVQATKEALTDTAGWKLDTTKPITSAICAKLAP</sequence>
<evidence type="ECO:0000313" key="2">
    <source>
        <dbReference type="Proteomes" id="UP000664601"/>
    </source>
</evidence>
<gene>
    <name evidence="1" type="ORF">JZO70_21700</name>
</gene>
<proteinExistence type="predicted"/>
<comment type="caution">
    <text evidence="1">The sequence shown here is derived from an EMBL/GenBank/DDBJ whole genome shotgun (WGS) entry which is preliminary data.</text>
</comment>
<dbReference type="RefSeq" id="WP_207675792.1">
    <property type="nucleotide sequence ID" value="NZ_JAFREM010000045.1"/>
</dbReference>
<accession>A0ABS3LGN9</accession>
<feature type="non-terminal residue" evidence="1">
    <location>
        <position position="1"/>
    </location>
</feature>